<dbReference type="AlphaFoldDB" id="A0A0K1RTS8"/>
<keyword evidence="2" id="KW-1185">Reference proteome</keyword>
<reference evidence="1 2" key="1">
    <citation type="journal article" date="2016" name="Stand. Genomic Sci.">
        <title>Complete genome sequence and genomic characterization of Microcystis panniformis FACHB 1757 by third-generation sequencing.</title>
        <authorList>
            <person name="Zhang J.Y."/>
            <person name="Guan R."/>
            <person name="Zhang H.J."/>
            <person name="Li H."/>
            <person name="Xiao P."/>
            <person name="Yu G.L."/>
            <person name="Du L."/>
            <person name="Cao D.M."/>
            <person name="Zhu B.C."/>
            <person name="Li R.H."/>
            <person name="Lu Z.H."/>
        </authorList>
    </citation>
    <scope>NUCLEOTIDE SEQUENCE [LARGE SCALE GENOMIC DNA]</scope>
    <source>
        <strain evidence="1 2">FACHB-1757</strain>
    </source>
</reference>
<organism evidence="1 2">
    <name type="scientific">Microcystis panniformis FACHB-1757</name>
    <dbReference type="NCBI Taxonomy" id="1638788"/>
    <lineage>
        <taxon>Bacteria</taxon>
        <taxon>Bacillati</taxon>
        <taxon>Cyanobacteriota</taxon>
        <taxon>Cyanophyceae</taxon>
        <taxon>Oscillatoriophycideae</taxon>
        <taxon>Chroococcales</taxon>
        <taxon>Microcystaceae</taxon>
        <taxon>Microcystis</taxon>
    </lineage>
</organism>
<accession>A0A0K1RTS8</accession>
<gene>
    <name evidence="1" type="ORF">VL20_59</name>
</gene>
<dbReference type="KEGG" id="mpk:VL20_59"/>
<evidence type="ECO:0000313" key="1">
    <source>
        <dbReference type="EMBL" id="AKV65304.1"/>
    </source>
</evidence>
<dbReference type="PATRIC" id="fig|1638788.3.peg.64"/>
<name>A0A0K1RTS8_9CHRO</name>
<sequence length="39" mass="4751">MEKIYIPLILKAIETWKEKGERLYLYFARLQLAFFTQGQ</sequence>
<dbReference type="Proteomes" id="UP000068167">
    <property type="component" value="Chromosome"/>
</dbReference>
<proteinExistence type="predicted"/>
<dbReference type="EMBL" id="CP011339">
    <property type="protein sequence ID" value="AKV65304.1"/>
    <property type="molecule type" value="Genomic_DNA"/>
</dbReference>
<evidence type="ECO:0000313" key="2">
    <source>
        <dbReference type="Proteomes" id="UP000068167"/>
    </source>
</evidence>
<protein>
    <submittedName>
        <fullName evidence="1">Uncharacterized protein</fullName>
    </submittedName>
</protein>